<keyword evidence="2" id="KW-1185">Reference proteome</keyword>
<dbReference type="Proteomes" id="UP001595462">
    <property type="component" value="Unassembled WGS sequence"/>
</dbReference>
<evidence type="ECO:0008006" key="3">
    <source>
        <dbReference type="Google" id="ProtNLM"/>
    </source>
</evidence>
<dbReference type="EMBL" id="JBHRSS010000008">
    <property type="protein sequence ID" value="MFC3105293.1"/>
    <property type="molecule type" value="Genomic_DNA"/>
</dbReference>
<protein>
    <recommendedName>
        <fullName evidence="3">Lipoprotein</fullName>
    </recommendedName>
</protein>
<evidence type="ECO:0000313" key="2">
    <source>
        <dbReference type="Proteomes" id="UP001595462"/>
    </source>
</evidence>
<dbReference type="PROSITE" id="PS51257">
    <property type="entry name" value="PROKAR_LIPOPROTEIN"/>
    <property type="match status" value="1"/>
</dbReference>
<name>A0ABV7ERB2_9GAMM</name>
<evidence type="ECO:0000313" key="1">
    <source>
        <dbReference type="EMBL" id="MFC3105293.1"/>
    </source>
</evidence>
<reference evidence="2" key="1">
    <citation type="journal article" date="2019" name="Int. J. Syst. Evol. Microbiol.">
        <title>The Global Catalogue of Microorganisms (GCM) 10K type strain sequencing project: providing services to taxonomists for standard genome sequencing and annotation.</title>
        <authorList>
            <consortium name="The Broad Institute Genomics Platform"/>
            <consortium name="The Broad Institute Genome Sequencing Center for Infectious Disease"/>
            <person name="Wu L."/>
            <person name="Ma J."/>
        </authorList>
    </citation>
    <scope>NUCLEOTIDE SEQUENCE [LARGE SCALE GENOMIC DNA]</scope>
    <source>
        <strain evidence="2">KCTC 52640</strain>
    </source>
</reference>
<organism evidence="1 2">
    <name type="scientific">Salinisphaera aquimarina</name>
    <dbReference type="NCBI Taxonomy" id="2094031"/>
    <lineage>
        <taxon>Bacteria</taxon>
        <taxon>Pseudomonadati</taxon>
        <taxon>Pseudomonadota</taxon>
        <taxon>Gammaproteobacteria</taxon>
        <taxon>Salinisphaerales</taxon>
        <taxon>Salinisphaeraceae</taxon>
        <taxon>Salinisphaera</taxon>
    </lineage>
</organism>
<sequence>MTCPTRNLIAIGSVVLIAGLAGCSAESSETAGAAQDLTSRTLRVPTAYVPPQCYTKTTLADGSAANTCYSCHTNGRKPNFINDTDLQLAYDFANPMRTARKGNPWTNLFVDRSDVVAAVSDADILAYVRESNYRGPDGDIALADRLTRVPKGWDANRDGHWSGFVPDVGFDFDNAGFDHAANGDYTGWRAYAYTPLPGSFLPTNGSFDDVLIRLPEAFRQGASGQFDADIYALNFAIVESVVKQRDVPIDPVDENDVGVDLNRDGRLDQARQVTFDWAPREGRDMSWVGRARSDNAKLAAGLFPKGTEFIHTLRYLDVNDDGKVVRGARMKELRYARKQSWFTYSDLRQKDFLDAKEAHDFPNRPERFRGDVEHGLANGVGWVYQGFIEDARGDLRPQTFAETTSCMGCHGGVGATTDSTFSFARKLDASTPGHGWTWWDQRPVASLPEPLLADGRPEYATYLKINHAGDEFRSNFEIIDRFFNADGSLKQSELNALKTRIGALVLPSADRATSLDKAYRAIVREQSFEQGRAAHVQPMPNVYRQVLAGQSTGIDKPLVVGHDSGLE</sequence>
<accession>A0ABV7ERB2</accession>
<proteinExistence type="predicted"/>
<comment type="caution">
    <text evidence="1">The sequence shown here is derived from an EMBL/GenBank/DDBJ whole genome shotgun (WGS) entry which is preliminary data.</text>
</comment>
<gene>
    <name evidence="1" type="ORF">ACFOSU_15535</name>
</gene>